<sequence length="86" mass="10010">MMTRIQYSTWFPCSIGSDSNLYAIVEIERCKLSVIFKEHVKKQLNDIVRLSSNKRKLSRPLDKTNIKSIPSSNRGLKGYFHSYDLN</sequence>
<accession>M2XZ18</accession>
<dbReference type="GeneID" id="17087671"/>
<protein>
    <submittedName>
        <fullName evidence="2">Uncharacterized protein</fullName>
    </submittedName>
</protein>
<reference evidence="3" key="1">
    <citation type="journal article" date="2013" name="Science">
        <title>Gene transfer from bacteria and archaea facilitated evolution of an extremophilic eukaryote.</title>
        <authorList>
            <person name="Schonknecht G."/>
            <person name="Chen W.H."/>
            <person name="Ternes C.M."/>
            <person name="Barbier G.G."/>
            <person name="Shrestha R.P."/>
            <person name="Stanke M."/>
            <person name="Brautigam A."/>
            <person name="Baker B.J."/>
            <person name="Banfield J.F."/>
            <person name="Garavito R.M."/>
            <person name="Carr K."/>
            <person name="Wilkerson C."/>
            <person name="Rensing S.A."/>
            <person name="Gagneul D."/>
            <person name="Dickenson N.E."/>
            <person name="Oesterhelt C."/>
            <person name="Lercher M.J."/>
            <person name="Weber A.P."/>
        </authorList>
    </citation>
    <scope>NUCLEOTIDE SEQUENCE [LARGE SCALE GENOMIC DNA]</scope>
    <source>
        <strain evidence="3">074W</strain>
    </source>
</reference>
<dbReference type="Proteomes" id="UP000030680">
    <property type="component" value="Unassembled WGS sequence"/>
</dbReference>
<keyword evidence="3" id="KW-1185">Reference proteome</keyword>
<dbReference type="EMBL" id="KB454515">
    <property type="protein sequence ID" value="EME28824.1"/>
    <property type="molecule type" value="Genomic_DNA"/>
</dbReference>
<dbReference type="AlphaFoldDB" id="M2XZ18"/>
<organism evidence="2 3">
    <name type="scientific">Galdieria sulphuraria</name>
    <name type="common">Red alga</name>
    <dbReference type="NCBI Taxonomy" id="130081"/>
    <lineage>
        <taxon>Eukaryota</taxon>
        <taxon>Rhodophyta</taxon>
        <taxon>Bangiophyceae</taxon>
        <taxon>Galdieriales</taxon>
        <taxon>Galdieriaceae</taxon>
        <taxon>Galdieria</taxon>
    </lineage>
</organism>
<evidence type="ECO:0000256" key="1">
    <source>
        <dbReference type="SAM" id="MobiDB-lite"/>
    </source>
</evidence>
<gene>
    <name evidence="2" type="ORF">Gasu_37150</name>
</gene>
<dbReference type="Gramene" id="EME28824">
    <property type="protein sequence ID" value="EME28824"/>
    <property type="gene ID" value="Gasu_37150"/>
</dbReference>
<name>M2XZ18_GALSU</name>
<dbReference type="KEGG" id="gsl:Gasu_37150"/>
<proteinExistence type="predicted"/>
<evidence type="ECO:0000313" key="2">
    <source>
        <dbReference type="EMBL" id="EME28824.1"/>
    </source>
</evidence>
<feature type="region of interest" description="Disordered" evidence="1">
    <location>
        <begin position="62"/>
        <end position="86"/>
    </location>
</feature>
<dbReference type="RefSeq" id="XP_005705344.1">
    <property type="nucleotide sequence ID" value="XM_005705287.1"/>
</dbReference>
<evidence type="ECO:0000313" key="3">
    <source>
        <dbReference type="Proteomes" id="UP000030680"/>
    </source>
</evidence>